<dbReference type="Proteomes" id="UP000008922">
    <property type="component" value="Chromosome"/>
</dbReference>
<dbReference type="RefSeq" id="WP_013560667.1">
    <property type="nucleotide sequence ID" value="NC_014960.1"/>
</dbReference>
<proteinExistence type="inferred from homology"/>
<feature type="domain" description="Thioredoxin" evidence="4">
    <location>
        <begin position="1"/>
        <end position="135"/>
    </location>
</feature>
<dbReference type="STRING" id="926569.ANT_22740"/>
<organism evidence="5 6">
    <name type="scientific">Anaerolinea thermophila (strain DSM 14523 / JCM 11388 / NBRC 100420 / UNI-1)</name>
    <dbReference type="NCBI Taxonomy" id="926569"/>
    <lineage>
        <taxon>Bacteria</taxon>
        <taxon>Bacillati</taxon>
        <taxon>Chloroflexota</taxon>
        <taxon>Anaerolineae</taxon>
        <taxon>Anaerolineales</taxon>
        <taxon>Anaerolineaceae</taxon>
        <taxon>Anaerolinea</taxon>
    </lineage>
</organism>
<keyword evidence="2" id="KW-0676">Redox-active center</keyword>
<protein>
    <recommendedName>
        <fullName evidence="4">Thioredoxin domain-containing protein</fullName>
    </recommendedName>
</protein>
<dbReference type="KEGG" id="atm:ANT_22740"/>
<evidence type="ECO:0000256" key="3">
    <source>
        <dbReference type="SAM" id="Phobius"/>
    </source>
</evidence>
<dbReference type="Gene3D" id="3.40.30.10">
    <property type="entry name" value="Glutaredoxin"/>
    <property type="match status" value="1"/>
</dbReference>
<dbReference type="eggNOG" id="COG0526">
    <property type="taxonomic scope" value="Bacteria"/>
</dbReference>
<feature type="transmembrane region" description="Helical" evidence="3">
    <location>
        <begin position="6"/>
        <end position="25"/>
    </location>
</feature>
<evidence type="ECO:0000256" key="2">
    <source>
        <dbReference type="ARBA" id="ARBA00023284"/>
    </source>
</evidence>
<dbReference type="PANTHER" id="PTHR45663">
    <property type="entry name" value="GEO12009P1"/>
    <property type="match status" value="1"/>
</dbReference>
<keyword evidence="6" id="KW-1185">Reference proteome</keyword>
<dbReference type="OrthoDB" id="164580at2"/>
<keyword evidence="3" id="KW-0812">Transmembrane</keyword>
<evidence type="ECO:0000259" key="4">
    <source>
        <dbReference type="PROSITE" id="PS51352"/>
    </source>
</evidence>
<dbReference type="PANTHER" id="PTHR45663:SF11">
    <property type="entry name" value="GEO12009P1"/>
    <property type="match status" value="1"/>
</dbReference>
<name>E8MY69_ANATU</name>
<dbReference type="Pfam" id="PF00085">
    <property type="entry name" value="Thioredoxin"/>
    <property type="match status" value="1"/>
</dbReference>
<dbReference type="InParanoid" id="E8MY69"/>
<dbReference type="HOGENOM" id="CLU_145413_0_0_0"/>
<evidence type="ECO:0000313" key="6">
    <source>
        <dbReference type="Proteomes" id="UP000008922"/>
    </source>
</evidence>
<accession>E8MY69</accession>
<gene>
    <name evidence="5" type="ordered locus">ANT_22740</name>
</gene>
<dbReference type="SUPFAM" id="SSF52833">
    <property type="entry name" value="Thioredoxin-like"/>
    <property type="match status" value="1"/>
</dbReference>
<dbReference type="InterPro" id="IPR013766">
    <property type="entry name" value="Thioredoxin_domain"/>
</dbReference>
<reference evidence="5 6" key="1">
    <citation type="submission" date="2010-12" db="EMBL/GenBank/DDBJ databases">
        <title>Whole genome sequence of Anaerolinea thermophila UNI-1.</title>
        <authorList>
            <person name="Narita-Yamada S."/>
            <person name="Kishi E."/>
            <person name="Watanabe Y."/>
            <person name="Takasaki K."/>
            <person name="Ankai A."/>
            <person name="Oguchi A."/>
            <person name="Fukui S."/>
            <person name="Takahashi M."/>
            <person name="Yashiro I."/>
            <person name="Hosoyama A."/>
            <person name="Sekiguchi Y."/>
            <person name="Hanada S."/>
            <person name="Fujita N."/>
        </authorList>
    </citation>
    <scope>NUCLEOTIDE SEQUENCE [LARGE SCALE GENOMIC DNA]</scope>
    <source>
        <strain evidence="6">DSM 14523 / JCM 11388 / NBRC 100420 / UNI-1</strain>
    </source>
</reference>
<keyword evidence="3" id="KW-1133">Transmembrane helix</keyword>
<dbReference type="AlphaFoldDB" id="E8MY69"/>
<dbReference type="InterPro" id="IPR036249">
    <property type="entry name" value="Thioredoxin-like_sf"/>
</dbReference>
<dbReference type="GO" id="GO:0015035">
    <property type="term" value="F:protein-disulfide reductase activity"/>
    <property type="evidence" value="ECO:0007669"/>
    <property type="project" value="TreeGrafter"/>
</dbReference>
<dbReference type="CDD" id="cd02947">
    <property type="entry name" value="TRX_family"/>
    <property type="match status" value="1"/>
</dbReference>
<evidence type="ECO:0000313" key="5">
    <source>
        <dbReference type="EMBL" id="BAJ64300.1"/>
    </source>
</evidence>
<dbReference type="PROSITE" id="PS51352">
    <property type="entry name" value="THIOREDOXIN_2"/>
    <property type="match status" value="1"/>
</dbReference>
<evidence type="ECO:0000256" key="1">
    <source>
        <dbReference type="ARBA" id="ARBA00008987"/>
    </source>
</evidence>
<comment type="similarity">
    <text evidence="1">Belongs to the thioredoxin family.</text>
</comment>
<sequence length="150" mass="16947">MDDILTRALFALIAGLSGWGVYSFLKSRSLKQARKISTSMSFPTGEPFILYFTTPDCVPCRTIQRPALQSLKTTLGEQFRIVEINAYEHPDLVKQYGILSIPTTFIFDSAGVPRFVNHGVIRKERLLTQLQQVMTFESSTMAIQNRQRAA</sequence>
<dbReference type="GO" id="GO:0005829">
    <property type="term" value="C:cytosol"/>
    <property type="evidence" value="ECO:0007669"/>
    <property type="project" value="TreeGrafter"/>
</dbReference>
<keyword evidence="3" id="KW-0472">Membrane</keyword>
<dbReference type="GO" id="GO:0045454">
    <property type="term" value="P:cell redox homeostasis"/>
    <property type="evidence" value="ECO:0007669"/>
    <property type="project" value="TreeGrafter"/>
</dbReference>
<dbReference type="EMBL" id="AP012029">
    <property type="protein sequence ID" value="BAJ64300.1"/>
    <property type="molecule type" value="Genomic_DNA"/>
</dbReference>